<evidence type="ECO:0000313" key="1">
    <source>
        <dbReference type="EMBL" id="GHO60780.1"/>
    </source>
</evidence>
<comment type="caution">
    <text evidence="1">The sequence shown here is derived from an EMBL/GenBank/DDBJ whole genome shotgun (WGS) entry which is preliminary data.</text>
</comment>
<organism evidence="1 2">
    <name type="scientific">Ktedonobacter robiniae</name>
    <dbReference type="NCBI Taxonomy" id="2778365"/>
    <lineage>
        <taxon>Bacteria</taxon>
        <taxon>Bacillati</taxon>
        <taxon>Chloroflexota</taxon>
        <taxon>Ktedonobacteria</taxon>
        <taxon>Ktedonobacterales</taxon>
        <taxon>Ktedonobacteraceae</taxon>
        <taxon>Ktedonobacter</taxon>
    </lineage>
</organism>
<protein>
    <submittedName>
        <fullName evidence="1">Uncharacterized protein</fullName>
    </submittedName>
</protein>
<dbReference type="EMBL" id="BNJG01000006">
    <property type="protein sequence ID" value="GHO60780.1"/>
    <property type="molecule type" value="Genomic_DNA"/>
</dbReference>
<reference evidence="1 2" key="1">
    <citation type="journal article" date="2021" name="Int. J. Syst. Evol. Microbiol.">
        <title>Reticulibacter mediterranei gen. nov., sp. nov., within the new family Reticulibacteraceae fam. nov., and Ktedonospora formicarum gen. nov., sp. nov., Ktedonobacter robiniae sp. nov., Dictyobacter formicarum sp. nov. and Dictyobacter arantiisoli sp. nov., belonging to the class Ktedonobacteria.</title>
        <authorList>
            <person name="Yabe S."/>
            <person name="Zheng Y."/>
            <person name="Wang C.M."/>
            <person name="Sakai Y."/>
            <person name="Abe K."/>
            <person name="Yokota A."/>
            <person name="Donadio S."/>
            <person name="Cavaletti L."/>
            <person name="Monciardini P."/>
        </authorList>
    </citation>
    <scope>NUCLEOTIDE SEQUENCE [LARGE SCALE GENOMIC DNA]</scope>
    <source>
        <strain evidence="1 2">SOSP1-30</strain>
    </source>
</reference>
<dbReference type="Proteomes" id="UP000654345">
    <property type="component" value="Unassembled WGS sequence"/>
</dbReference>
<proteinExistence type="predicted"/>
<keyword evidence="2" id="KW-1185">Reference proteome</keyword>
<sequence>MIGTSAANQPQYPHSQELEELDVLVNPKTIVIDTLDLPSRRDNINISICPLQTF</sequence>
<name>A0ABQ3V7F6_9CHLR</name>
<gene>
    <name evidence="1" type="ORF">KSB_92550</name>
</gene>
<evidence type="ECO:0000313" key="2">
    <source>
        <dbReference type="Proteomes" id="UP000654345"/>
    </source>
</evidence>
<accession>A0ABQ3V7F6</accession>